<protein>
    <recommendedName>
        <fullName evidence="4">AIG1-type G domain-containing protein</fullName>
    </recommendedName>
</protein>
<dbReference type="Gene3D" id="1.20.5.430">
    <property type="match status" value="1"/>
</dbReference>
<evidence type="ECO:0000313" key="6">
    <source>
        <dbReference type="Proteomes" id="UP000823674"/>
    </source>
</evidence>
<feature type="region of interest" description="Disordered" evidence="3">
    <location>
        <begin position="152"/>
        <end position="183"/>
    </location>
</feature>
<feature type="region of interest" description="Disordered" evidence="3">
    <location>
        <begin position="49"/>
        <end position="138"/>
    </location>
</feature>
<keyword evidence="2" id="KW-0342">GTP-binding</keyword>
<feature type="region of interest" description="Disordered" evidence="3">
    <location>
        <begin position="1049"/>
        <end position="1069"/>
    </location>
</feature>
<feature type="region of interest" description="Disordered" evidence="3">
    <location>
        <begin position="949"/>
        <end position="982"/>
    </location>
</feature>
<sequence length="1162" mass="126378">MEREKQLRGISIIAAEAVNPDKSRGIAIPAVRAVVADALLLTRSLSGTFSSAGSVPVRAPITIDDEDDEDDDDDDDGSVTDDGFESVSGDADDEAELEDVIRVLGEESVGENGDDVVEEEASVNYSPLEEESESEVSEAKLVIPRASLSLNDDEVLGSSGDEEAEVEDRTLQSGDLGMVDEPECSGSVLTDVVSTEDETVEMEVTTDRLEDGLISFGDIEDLSLSVPSGGSDDFMVQNEGSIGLDGSFKQLIEEDGGGCIHESDALMKPGDVEDSVVELSEGSGSVTGELVSTEEDVVQVNLSDDALVSFETTGLGVAPGDCSEFVVESEGNAVDVDKGLDETVSKLVEQGVGQESASKESDNRIDDGSACEADEVMIQGEGSIGLGSREQENEDTGFMVGEAKELTKNACGAECEGELEIGMNSECSQVTPTLDSATTRNLDVSRGIDVDVNGCGSFIQKDDQETEDEGTQESEDIDRKLPLPDEDRASSLRSSFEMANESVENWEQIDKEVNFLSDSELNQISVGTGETSLLSVKDVERSMPEKSYVTANDVMENEKQMAGLIHNHNHTCLELGEYEGTGDTKEKLSESTFQNHPEELSSDNSVQLISGRVKERIEKTKLLKEKIQKIIKGIDLCNEDSAVTEVESQQSLVGEDHHTSSELDDDHVYDGTKTKLPEQELPLGLDFSINVLVIGKTGVGKSATINSIFGETKSAVGAFRVTTKSAEYIVGNVGGILITILDTPGLMSSATEERYNQDVLVSIKKSMRRFPVDVVLYIDRLDENPDVRLLRTITSSLGSSIWRNAIVVLTHAGSDVPDFSSYSAQRSSLMHQSIRQAVPELSCVEQRKMPGIVLAENNMSESTCPDWRLNLLILCCSVKIRCKSGSLVEKPDAFDSSQLRSFTLFCSLWNVLLLGSNQGHASQSPDDLEEKKRRLLESYPEILWDEQSHESLEQEETLPVKNQEDEGKRQEKESVRRRRGRGRLGFQATKRLGIYLDTCDLHTGFSMGNRGSRKVEQEEGKMVVRMRGSLSVLGLVHVLTSFSVDRRPSRQKKTLKMDGHDSEDATKQSTADMTAFVQNLLQQMVGNPGSRQCPTPSSQRISSLFLSSTLYSFPWISLDDMGGRINELEQSINDLRAEMGVEGTPPAASKSGDEPKTPPSST</sequence>
<dbReference type="PROSITE" id="PS51720">
    <property type="entry name" value="G_AIG1"/>
    <property type="match status" value="1"/>
</dbReference>
<evidence type="ECO:0000256" key="2">
    <source>
        <dbReference type="ARBA" id="ARBA00023134"/>
    </source>
</evidence>
<dbReference type="PANTHER" id="PTHR10903:SF137">
    <property type="entry name" value="P-LOOP CONTAINING NUCLEOSIDE TRIPHOSPHATE HYDROLASES SUPERFAMILY PROTEIN"/>
    <property type="match status" value="1"/>
</dbReference>
<evidence type="ECO:0000313" key="5">
    <source>
        <dbReference type="EMBL" id="KAG5414412.1"/>
    </source>
</evidence>
<dbReference type="InterPro" id="IPR006703">
    <property type="entry name" value="G_AIG1"/>
</dbReference>
<feature type="compositionally biased region" description="Acidic residues" evidence="3">
    <location>
        <begin position="63"/>
        <end position="98"/>
    </location>
</feature>
<keyword evidence="1" id="KW-0547">Nucleotide-binding</keyword>
<feature type="compositionally biased region" description="Basic and acidic residues" evidence="3">
    <location>
        <begin position="1055"/>
        <end position="1066"/>
    </location>
</feature>
<organism evidence="5 6">
    <name type="scientific">Brassica rapa subsp. trilocularis</name>
    <dbReference type="NCBI Taxonomy" id="1813537"/>
    <lineage>
        <taxon>Eukaryota</taxon>
        <taxon>Viridiplantae</taxon>
        <taxon>Streptophyta</taxon>
        <taxon>Embryophyta</taxon>
        <taxon>Tracheophyta</taxon>
        <taxon>Spermatophyta</taxon>
        <taxon>Magnoliopsida</taxon>
        <taxon>eudicotyledons</taxon>
        <taxon>Gunneridae</taxon>
        <taxon>Pentapetalae</taxon>
        <taxon>rosids</taxon>
        <taxon>malvids</taxon>
        <taxon>Brassicales</taxon>
        <taxon>Brassicaceae</taxon>
        <taxon>Brassiceae</taxon>
        <taxon>Brassica</taxon>
    </lineage>
</organism>
<feature type="region of interest" description="Disordered" evidence="3">
    <location>
        <begin position="648"/>
        <end position="667"/>
    </location>
</feature>
<keyword evidence="6" id="KW-1185">Reference proteome</keyword>
<evidence type="ECO:0000256" key="1">
    <source>
        <dbReference type="ARBA" id="ARBA00022741"/>
    </source>
</evidence>
<feature type="compositionally biased region" description="Basic and acidic residues" evidence="3">
    <location>
        <begin position="654"/>
        <end position="667"/>
    </location>
</feature>
<dbReference type="InterPro" id="IPR045058">
    <property type="entry name" value="GIMA/IAN/Toc"/>
</dbReference>
<evidence type="ECO:0000259" key="4">
    <source>
        <dbReference type="PROSITE" id="PS51720"/>
    </source>
</evidence>
<dbReference type="PANTHER" id="PTHR10903">
    <property type="entry name" value="GTPASE, IMAP FAMILY MEMBER-RELATED"/>
    <property type="match status" value="1"/>
</dbReference>
<feature type="compositionally biased region" description="Acidic residues" evidence="3">
    <location>
        <begin position="464"/>
        <end position="476"/>
    </location>
</feature>
<accession>A0ABQ7NU96</accession>
<dbReference type="Pfam" id="PF04548">
    <property type="entry name" value="AIG1"/>
    <property type="match status" value="1"/>
</dbReference>
<name>A0ABQ7NU96_BRACM</name>
<dbReference type="EMBL" id="JADBGQ010000001">
    <property type="protein sequence ID" value="KAG5414412.1"/>
    <property type="molecule type" value="Genomic_DNA"/>
</dbReference>
<gene>
    <name evidence="5" type="primary">A01p023550.1_BraROA</name>
    <name evidence="5" type="ORF">IGI04_001979</name>
</gene>
<feature type="compositionally biased region" description="Basic and acidic residues" evidence="3">
    <location>
        <begin position="477"/>
        <end position="490"/>
    </location>
</feature>
<feature type="compositionally biased region" description="Acidic residues" evidence="3">
    <location>
        <begin position="152"/>
        <end position="166"/>
    </location>
</feature>
<evidence type="ECO:0000256" key="3">
    <source>
        <dbReference type="SAM" id="MobiDB-lite"/>
    </source>
</evidence>
<feature type="region of interest" description="Disordered" evidence="3">
    <location>
        <begin position="458"/>
        <end position="493"/>
    </location>
</feature>
<comment type="caution">
    <text evidence="5">The sequence shown here is derived from an EMBL/GenBank/DDBJ whole genome shotgun (WGS) entry which is preliminary data.</text>
</comment>
<reference evidence="5 6" key="1">
    <citation type="submission" date="2021-03" db="EMBL/GenBank/DDBJ databases">
        <authorList>
            <person name="King G.J."/>
            <person name="Bancroft I."/>
            <person name="Baten A."/>
            <person name="Bloomfield J."/>
            <person name="Borpatragohain P."/>
            <person name="He Z."/>
            <person name="Irish N."/>
            <person name="Irwin J."/>
            <person name="Liu K."/>
            <person name="Mauleon R.P."/>
            <person name="Moore J."/>
            <person name="Morris R."/>
            <person name="Ostergaard L."/>
            <person name="Wang B."/>
            <person name="Wells R."/>
        </authorList>
    </citation>
    <scope>NUCLEOTIDE SEQUENCE [LARGE SCALE GENOMIC DNA]</scope>
    <source>
        <strain evidence="5">R-o-18</strain>
        <tissue evidence="5">Leaf</tissue>
    </source>
</reference>
<proteinExistence type="predicted"/>
<feature type="domain" description="AIG1-type G" evidence="4">
    <location>
        <begin position="686"/>
        <end position="897"/>
    </location>
</feature>
<dbReference type="InterPro" id="IPR027417">
    <property type="entry name" value="P-loop_NTPase"/>
</dbReference>
<dbReference type="SUPFAM" id="SSF52540">
    <property type="entry name" value="P-loop containing nucleoside triphosphate hydrolases"/>
    <property type="match status" value="1"/>
</dbReference>
<feature type="compositionally biased region" description="Basic and acidic residues" evidence="3">
    <location>
        <begin position="962"/>
        <end position="974"/>
    </location>
</feature>
<feature type="region of interest" description="Disordered" evidence="3">
    <location>
        <begin position="1136"/>
        <end position="1162"/>
    </location>
</feature>
<dbReference type="Gene3D" id="3.40.50.300">
    <property type="entry name" value="P-loop containing nucleotide triphosphate hydrolases"/>
    <property type="match status" value="1"/>
</dbReference>
<feature type="compositionally biased region" description="Acidic residues" evidence="3">
    <location>
        <begin position="108"/>
        <end position="121"/>
    </location>
</feature>
<dbReference type="Proteomes" id="UP000823674">
    <property type="component" value="Chromosome A01"/>
</dbReference>